<comment type="caution">
    <text evidence="1">The sequence shown here is derived from an EMBL/GenBank/DDBJ whole genome shotgun (WGS) entry which is preliminary data.</text>
</comment>
<dbReference type="PANTHER" id="PTHR32027:SF0">
    <property type="entry name" value="CYTOSINE DEAMINASE"/>
    <property type="match status" value="1"/>
</dbReference>
<proteinExistence type="predicted"/>
<sequence>MSYFFDQFHQELSRLGGGHNAHLHLDRAHTLEDGYVDAGRVRVLESSSISLKSKHALLATVHEGRAFTDDDMRARLDRVIRELLAANTRCADTMVDVTNDCVQLSALDRVQDVARAWAGQITIRAAAYTPLGFRRGDNATWDLFERGVAQAEFIGSLPEADDLDDYPDHIGFEEHCARMLDLSRRSGKMLHVHTDQRNEPGERGTERLIETMRRDGPLADADGAPLVWAVHAVSPSTYDEERFRAFVDGLLECNIGIICCPSAAIGMRQLRPVQTPAYNSIPRVLELAEAGVHLRLGSDNIADICSPSTTADLRDEVLVLSAAVRYFQPRILAKLAAGVLLDQADRAELAEHLAANGKEIAKVVGASV</sequence>
<dbReference type="GO" id="GO:0016814">
    <property type="term" value="F:hydrolase activity, acting on carbon-nitrogen (but not peptide) bonds, in cyclic amidines"/>
    <property type="evidence" value="ECO:0007669"/>
    <property type="project" value="TreeGrafter"/>
</dbReference>
<evidence type="ECO:0000313" key="1">
    <source>
        <dbReference type="EMBL" id="MWB77782.1"/>
    </source>
</evidence>
<dbReference type="AlphaFoldDB" id="A0A844WCA7"/>
<dbReference type="Gene3D" id="3.20.20.140">
    <property type="entry name" value="Metal-dependent hydrolases"/>
    <property type="match status" value="1"/>
</dbReference>
<keyword evidence="2" id="KW-1185">Reference proteome</keyword>
<dbReference type="RefSeq" id="WP_160382042.1">
    <property type="nucleotide sequence ID" value="NZ_WNXQ01000003.1"/>
</dbReference>
<name>A0A844WCA7_9RHOB</name>
<protein>
    <recommendedName>
        <fullName evidence="3">Cytosine deaminase</fullName>
    </recommendedName>
</protein>
<accession>A0A844WCA7</accession>
<evidence type="ECO:0000313" key="2">
    <source>
        <dbReference type="Proteomes" id="UP000443843"/>
    </source>
</evidence>
<reference evidence="1 2" key="1">
    <citation type="submission" date="2019-11" db="EMBL/GenBank/DDBJ databases">
        <title>Pseudooceanicola pacifica sp. nov., isolated from deep-sea sediment of the Pacific Ocean.</title>
        <authorList>
            <person name="Lyu L."/>
        </authorList>
    </citation>
    <scope>NUCLEOTIDE SEQUENCE [LARGE SCALE GENOMIC DNA]</scope>
    <source>
        <strain evidence="1 2">216_PA32_1</strain>
    </source>
</reference>
<gene>
    <name evidence="1" type="ORF">GLS40_07085</name>
</gene>
<organism evidence="1 2">
    <name type="scientific">Pseudooceanicola pacificus</name>
    <dbReference type="NCBI Taxonomy" id="2676438"/>
    <lineage>
        <taxon>Bacteria</taxon>
        <taxon>Pseudomonadati</taxon>
        <taxon>Pseudomonadota</taxon>
        <taxon>Alphaproteobacteria</taxon>
        <taxon>Rhodobacterales</taxon>
        <taxon>Paracoccaceae</taxon>
        <taxon>Pseudooceanicola</taxon>
    </lineage>
</organism>
<dbReference type="InterPro" id="IPR032466">
    <property type="entry name" value="Metal_Hydrolase"/>
</dbReference>
<evidence type="ECO:0008006" key="3">
    <source>
        <dbReference type="Google" id="ProtNLM"/>
    </source>
</evidence>
<dbReference type="SUPFAM" id="SSF51556">
    <property type="entry name" value="Metallo-dependent hydrolases"/>
    <property type="match status" value="1"/>
</dbReference>
<dbReference type="EMBL" id="WNXQ01000003">
    <property type="protein sequence ID" value="MWB77782.1"/>
    <property type="molecule type" value="Genomic_DNA"/>
</dbReference>
<dbReference type="PANTHER" id="PTHR32027">
    <property type="entry name" value="CYTOSINE DEAMINASE"/>
    <property type="match status" value="1"/>
</dbReference>
<dbReference type="Proteomes" id="UP000443843">
    <property type="component" value="Unassembled WGS sequence"/>
</dbReference>
<dbReference type="InterPro" id="IPR052349">
    <property type="entry name" value="Metallo-hydrolase_Enzymes"/>
</dbReference>